<keyword evidence="3" id="KW-1185">Reference proteome</keyword>
<evidence type="ECO:0000256" key="1">
    <source>
        <dbReference type="SAM" id="MobiDB-lite"/>
    </source>
</evidence>
<accession>A0AAW3AMC4</accession>
<reference evidence="2 3" key="1">
    <citation type="submission" date="2024-02" db="EMBL/GenBank/DDBJ databases">
        <title>FIRST GENOME SEQUENCES OF Leishmania (Viannia) shawi, Leishmania (Viannia) lindenbergi AND Leishmania (Viannia) utingensis.</title>
        <authorList>
            <person name="Resadore F."/>
            <person name="Custodio M.G.F."/>
            <person name="Boite M.C."/>
            <person name="Cupolillo E."/>
            <person name="Ferreira G.E.M."/>
        </authorList>
    </citation>
    <scope>NUCLEOTIDE SEQUENCE [LARGE SCALE GENOMIC DNA]</scope>
    <source>
        <strain evidence="2 3">MHOM/BR/1966/M15733</strain>
    </source>
</reference>
<protein>
    <submittedName>
        <fullName evidence="2">Uncharacterized protein</fullName>
    </submittedName>
</protein>
<dbReference type="Proteomes" id="UP001500131">
    <property type="component" value="Unassembled WGS sequence"/>
</dbReference>
<organism evidence="2 3">
    <name type="scientific">Leishmania lindenbergi</name>
    <dbReference type="NCBI Taxonomy" id="651832"/>
    <lineage>
        <taxon>Eukaryota</taxon>
        <taxon>Discoba</taxon>
        <taxon>Euglenozoa</taxon>
        <taxon>Kinetoplastea</taxon>
        <taxon>Metakinetoplastina</taxon>
        <taxon>Trypanosomatida</taxon>
        <taxon>Trypanosomatidae</taxon>
        <taxon>Leishmaniinae</taxon>
        <taxon>Leishmania</taxon>
    </lineage>
</organism>
<sequence>MPFASKISAYRELKRIAAESRHLYARLLGSIEAQTTSRRVAALCSGLHVRWTPPNRKYVFTRKGDGRSSPYQTSVCVPLHHRCSLTVAEASGASEEEAELGAIIDALAIVPSSTEWARITRVLDSDLFVSFAELLASLNAYALIRVVRAPPPARAGTAALRAPFASATRPQFRASVATELASIDDAETVLSNPSGNIAASSVSLRRSRVDPQGPILQHWQHARHYDVGVTGDWAPSTRDAIKLALFKSLDLLQDHVVDEWREAGREGAVLLNELARGYCCTSEMDVCVFNSVLHSGGMAGSPSCAAAAEDVTLRFRCAADSGSISVTAMAVERAPKESHVAPTCVPLRDAEKMSFAATNTVSSAEAAGLVMSDEIRLPFPISAVTIRRPFADDDSCRSEPALKTLVWPHQCMTGAALLLWAAVKVSLYRSATSTRSALMLGSNGIAEGASTASARCPSPAASMLEWSRAPFFSIFCGPAELQRGLFSPSVAGGVELSAVLDTPGSTTQNHWHCPDVVVMIASIRAALQLPSRSYPTIMFEQTALHDPARRVRELAQGLHGDVDVFTRVHVRWETPRGCFVACAVSDPALHHPNATPCASGVSPHTWLSCADTGYPRGPLLLLVTAVCSLYDQVVSRIDAAAAAAAELYPVVSVKNSFTRGGLDFLLFSWFEASPQVRCFTIGTTPPNCSQPSRSEAATFLDGSTHHELCPSMTRAMLFYDVLGQRVLFAETHAASAVDAVTRVDLLAVKQNCLCHDFYAPPSTVTKRPFRSVARQRQWQRSRQLLKHRLQLHIAADSTGTDDLARARKCSGHQHHRTVVAASVRACIEACASEVGALWTVLEIIAEVAAARASNAAEGDSINSQEGLRALPPLSARFLEDSRPTAEPFAGEAGSEADPEWWLDSRDVMWNCRALGKEAAPPRAGVMEVQLSIGTSLGAANTTCAKQVTAASAEVVVLRCRVDALRSVNEGTEVKWSCEERVTEFPALCCFATVTLTAAPAVSGLFPALVLLCRRALQHIYTKARYAPLVSIFPPISDVLAWCAAAAPLFGSAEDGYPPYDARFYAAPKLLGELLQGVAGKYRCSYNIPPPRHAATSAASGGDCGEECAEVVRNEKVAAIAAAQPSTIFYTSKPIHIDAAATKDVTQQQHGSCLAEPPAVACTLYLESLLGHGASPSVSAVSPACPAPAVTQFVLGHGVGRTKREAWRSAAWQALRLQFPAVLAQLESFRDASELLQRPAQLNRLVCSSGWGRNGVQGGVTSVVYKLDFDISALSPPSVRTAATVAATAASFQAMCQSQCQVTAVRTDGSKVCIVPGCTATAGSSGEAYTAAVAAVLRALRSGLQGATKHVASDIVRTAPSQMIQGATWPSAPGSVGGTTGNLHLGPYAAWRDTTHYGKSVWHAYAGALSAYLDSDVVVHLVAAEDARADDLGSPSRGVGSWRTLSRPVMLSKVQVRVRDWRVGVAAAAGGVSPRFTDQRCEASCRIISFGKLSAAAGCPVVSAGVSDSADGILFECTAASLLARRWRLDTGAHGTRVDLVATAAPPPSEHSSHLLREITRWLSAMTQQCVLPLAVREELRGLLCARACDLARIQDSHRWTPAERVESLLMRWVGHRAQVRICRIDPSVAASPSLADQMVWMAVALVEIRAEPRRLGLQSSSHAGLSPDGDSLPLPEQDGGLKSCADTRTRLAHPWVVARAVGATTDEAAWQLYRQVCDALRDVVVTEPSPPSPEKR</sequence>
<gene>
    <name evidence="2" type="ORF">Q4I31_002600</name>
</gene>
<proteinExistence type="predicted"/>
<evidence type="ECO:0000313" key="2">
    <source>
        <dbReference type="EMBL" id="KAL0508453.1"/>
    </source>
</evidence>
<name>A0AAW3AMC4_9TRYP</name>
<feature type="region of interest" description="Disordered" evidence="1">
    <location>
        <begin position="1658"/>
        <end position="1680"/>
    </location>
</feature>
<dbReference type="EMBL" id="JBAMZK010000018">
    <property type="protein sequence ID" value="KAL0508453.1"/>
    <property type="molecule type" value="Genomic_DNA"/>
</dbReference>
<evidence type="ECO:0000313" key="3">
    <source>
        <dbReference type="Proteomes" id="UP001500131"/>
    </source>
</evidence>
<comment type="caution">
    <text evidence="2">The sequence shown here is derived from an EMBL/GenBank/DDBJ whole genome shotgun (WGS) entry which is preliminary data.</text>
</comment>